<organism evidence="2 3">
    <name type="scientific">Kitasatospora cheerisanensis KCTC 2395</name>
    <dbReference type="NCBI Taxonomy" id="1348663"/>
    <lineage>
        <taxon>Bacteria</taxon>
        <taxon>Bacillati</taxon>
        <taxon>Actinomycetota</taxon>
        <taxon>Actinomycetes</taxon>
        <taxon>Kitasatosporales</taxon>
        <taxon>Streptomycetaceae</taxon>
        <taxon>Kitasatospora</taxon>
    </lineage>
</organism>
<accession>A0A066YTB6</accession>
<gene>
    <name evidence="2" type="ORF">KCH_46810</name>
</gene>
<dbReference type="Proteomes" id="UP000027178">
    <property type="component" value="Unassembled WGS sequence"/>
</dbReference>
<evidence type="ECO:0000313" key="2">
    <source>
        <dbReference type="EMBL" id="KDN83199.1"/>
    </source>
</evidence>
<feature type="region of interest" description="Disordered" evidence="1">
    <location>
        <begin position="18"/>
        <end position="40"/>
    </location>
</feature>
<name>A0A066YTB6_9ACTN</name>
<protein>
    <submittedName>
        <fullName evidence="2">Uncharacterized protein</fullName>
    </submittedName>
</protein>
<dbReference type="AlphaFoldDB" id="A0A066YTB6"/>
<comment type="caution">
    <text evidence="2">The sequence shown here is derived from an EMBL/GenBank/DDBJ whole genome shotgun (WGS) entry which is preliminary data.</text>
</comment>
<evidence type="ECO:0000256" key="1">
    <source>
        <dbReference type="SAM" id="MobiDB-lite"/>
    </source>
</evidence>
<dbReference type="PATRIC" id="fig|1348663.4.peg.4518"/>
<proteinExistence type="predicted"/>
<reference evidence="2 3" key="1">
    <citation type="submission" date="2014-05" db="EMBL/GenBank/DDBJ databases">
        <title>Draft Genome Sequence of Kitasatospora cheerisanensis KCTC 2395.</title>
        <authorList>
            <person name="Nam D.H."/>
        </authorList>
    </citation>
    <scope>NUCLEOTIDE SEQUENCE [LARGE SCALE GENOMIC DNA]</scope>
    <source>
        <strain evidence="2 3">KCTC 2395</strain>
    </source>
</reference>
<sequence length="70" mass="7098">MRPVTSSWTPGATLRAHISGPEVFHPPGRTPAATGGALSAALSSNDPCAARVPEWGFDFCGVNAGLPAIP</sequence>
<evidence type="ECO:0000313" key="3">
    <source>
        <dbReference type="Proteomes" id="UP000027178"/>
    </source>
</evidence>
<dbReference type="EMBL" id="JNBY01000095">
    <property type="protein sequence ID" value="KDN83199.1"/>
    <property type="molecule type" value="Genomic_DNA"/>
</dbReference>
<keyword evidence="3" id="KW-1185">Reference proteome</keyword>
<dbReference type="HOGENOM" id="CLU_2752436_0_0_11"/>